<dbReference type="GO" id="GO:0005829">
    <property type="term" value="C:cytosol"/>
    <property type="evidence" value="ECO:0007669"/>
    <property type="project" value="TreeGrafter"/>
</dbReference>
<evidence type="ECO:0000256" key="1">
    <source>
        <dbReference type="ARBA" id="ARBA00022598"/>
    </source>
</evidence>
<dbReference type="GO" id="GO:0000049">
    <property type="term" value="F:tRNA binding"/>
    <property type="evidence" value="ECO:0007669"/>
    <property type="project" value="TreeGrafter"/>
</dbReference>
<dbReference type="SUPFAM" id="SSF55681">
    <property type="entry name" value="Class II aaRS and biotin synthetases"/>
    <property type="match status" value="1"/>
</dbReference>
<comment type="caution">
    <text evidence="5">The sequence shown here is derived from an EMBL/GenBank/DDBJ whole genome shotgun (WGS) entry which is preliminary data.</text>
</comment>
<evidence type="ECO:0000259" key="4">
    <source>
        <dbReference type="PROSITE" id="PS50862"/>
    </source>
</evidence>
<keyword evidence="2" id="KW-0547">Nucleotide-binding</keyword>
<dbReference type="GO" id="GO:0005524">
    <property type="term" value="F:ATP binding"/>
    <property type="evidence" value="ECO:0007669"/>
    <property type="project" value="InterPro"/>
</dbReference>
<keyword evidence="1 5" id="KW-0436">Ligase</keyword>
<dbReference type="AlphaFoldDB" id="A0A7V5H3I6"/>
<dbReference type="InterPro" id="IPR045864">
    <property type="entry name" value="aa-tRNA-synth_II/BPL/LPL"/>
</dbReference>
<dbReference type="InterPro" id="IPR006195">
    <property type="entry name" value="aa-tRNA-synth_II"/>
</dbReference>
<dbReference type="PANTHER" id="PTHR42918">
    <property type="entry name" value="LYSYL-TRNA SYNTHETASE"/>
    <property type="match status" value="1"/>
</dbReference>
<dbReference type="PROSITE" id="PS50862">
    <property type="entry name" value="AA_TRNA_LIGASE_II"/>
    <property type="match status" value="1"/>
</dbReference>
<organism evidence="5">
    <name type="scientific">Caldithrix abyssi</name>
    <dbReference type="NCBI Taxonomy" id="187145"/>
    <lineage>
        <taxon>Bacteria</taxon>
        <taxon>Pseudomonadati</taxon>
        <taxon>Calditrichota</taxon>
        <taxon>Calditrichia</taxon>
        <taxon>Calditrichales</taxon>
        <taxon>Calditrichaceae</taxon>
        <taxon>Caldithrix</taxon>
    </lineage>
</organism>
<evidence type="ECO:0000256" key="2">
    <source>
        <dbReference type="ARBA" id="ARBA00022741"/>
    </source>
</evidence>
<dbReference type="Pfam" id="PF00152">
    <property type="entry name" value="tRNA-synt_2"/>
    <property type="match status" value="1"/>
</dbReference>
<dbReference type="PANTHER" id="PTHR42918:SF15">
    <property type="entry name" value="LYSINE--TRNA LIGASE, CHLOROPLASTIC_MITOCHONDRIAL"/>
    <property type="match status" value="1"/>
</dbReference>
<feature type="domain" description="Aminoacyl-transfer RNA synthetases class-II family profile" evidence="4">
    <location>
        <begin position="1"/>
        <end position="122"/>
    </location>
</feature>
<sequence>PKLIQPTFIYDYPIEMSPLAKKHREKPGLVERFEPIIAGKEVANAFSELNDPIDQKERFLEQLKLRERGDEEAQMMDEDYIRALEYGMPPTAGLGIGIDRMVMLLTDQPSIRDVILFPQMRPENK</sequence>
<reference evidence="5" key="1">
    <citation type="journal article" date="2020" name="mSystems">
        <title>Genome- and Community-Level Interaction Insights into Carbon Utilization and Element Cycling Functions of Hydrothermarchaeota in Hydrothermal Sediment.</title>
        <authorList>
            <person name="Zhou Z."/>
            <person name="Liu Y."/>
            <person name="Xu W."/>
            <person name="Pan J."/>
            <person name="Luo Z.H."/>
            <person name="Li M."/>
        </authorList>
    </citation>
    <scope>NUCLEOTIDE SEQUENCE [LARGE SCALE GENOMIC DNA]</scope>
    <source>
        <strain evidence="5">HyVt-76</strain>
    </source>
</reference>
<keyword evidence="3" id="KW-0067">ATP-binding</keyword>
<gene>
    <name evidence="5" type="ORF">ENL21_05035</name>
</gene>
<dbReference type="Proteomes" id="UP000886111">
    <property type="component" value="Unassembled WGS sequence"/>
</dbReference>
<evidence type="ECO:0000256" key="3">
    <source>
        <dbReference type="ARBA" id="ARBA00022840"/>
    </source>
</evidence>
<evidence type="ECO:0000313" key="5">
    <source>
        <dbReference type="EMBL" id="HHE55125.1"/>
    </source>
</evidence>
<dbReference type="InterPro" id="IPR004364">
    <property type="entry name" value="Aa-tRNA-synt_II"/>
</dbReference>
<dbReference type="EMBL" id="DRTD01000372">
    <property type="protein sequence ID" value="HHE55125.1"/>
    <property type="molecule type" value="Genomic_DNA"/>
</dbReference>
<accession>A0A7V5H3I6</accession>
<dbReference type="Gene3D" id="3.30.930.10">
    <property type="entry name" value="Bira Bifunctional Protein, Domain 2"/>
    <property type="match status" value="1"/>
</dbReference>
<name>A0A7V5H3I6_CALAY</name>
<dbReference type="GO" id="GO:0006430">
    <property type="term" value="P:lysyl-tRNA aminoacylation"/>
    <property type="evidence" value="ECO:0007669"/>
    <property type="project" value="TreeGrafter"/>
</dbReference>
<proteinExistence type="predicted"/>
<dbReference type="GO" id="GO:0004824">
    <property type="term" value="F:lysine-tRNA ligase activity"/>
    <property type="evidence" value="ECO:0007669"/>
    <property type="project" value="TreeGrafter"/>
</dbReference>
<protein>
    <submittedName>
        <fullName evidence="5">Lysine--tRNA ligase</fullName>
    </submittedName>
</protein>
<feature type="non-terminal residue" evidence="5">
    <location>
        <position position="1"/>
    </location>
</feature>